<proteinExistence type="predicted"/>
<evidence type="ECO:0000313" key="2">
    <source>
        <dbReference type="Proteomes" id="UP000316770"/>
    </source>
</evidence>
<gene>
    <name evidence="1" type="ORF">Mal33_41320</name>
</gene>
<dbReference type="AlphaFoldDB" id="A0A518IYE8"/>
<dbReference type="Proteomes" id="UP000316770">
    <property type="component" value="Chromosome"/>
</dbReference>
<protein>
    <submittedName>
        <fullName evidence="1">Uncharacterized protein</fullName>
    </submittedName>
</protein>
<sequence length="57" mass="6630">MNESSLVADAAEHDDDLGGDNRQFWAEQLRCAEPTDRVQKIWAICFRRGFDFEKPML</sequence>
<evidence type="ECO:0000313" key="1">
    <source>
        <dbReference type="EMBL" id="QDV58115.1"/>
    </source>
</evidence>
<keyword evidence="2" id="KW-1185">Reference proteome</keyword>
<name>A0A518IYE8_9BACT</name>
<organism evidence="1 2">
    <name type="scientific">Rosistilla oblonga</name>
    <dbReference type="NCBI Taxonomy" id="2527990"/>
    <lineage>
        <taxon>Bacteria</taxon>
        <taxon>Pseudomonadati</taxon>
        <taxon>Planctomycetota</taxon>
        <taxon>Planctomycetia</taxon>
        <taxon>Pirellulales</taxon>
        <taxon>Pirellulaceae</taxon>
        <taxon>Rosistilla</taxon>
    </lineage>
</organism>
<reference evidence="1 2" key="1">
    <citation type="submission" date="2019-02" db="EMBL/GenBank/DDBJ databases">
        <title>Deep-cultivation of Planctomycetes and their phenomic and genomic characterization uncovers novel biology.</title>
        <authorList>
            <person name="Wiegand S."/>
            <person name="Jogler M."/>
            <person name="Boedeker C."/>
            <person name="Pinto D."/>
            <person name="Vollmers J."/>
            <person name="Rivas-Marin E."/>
            <person name="Kohn T."/>
            <person name="Peeters S.H."/>
            <person name="Heuer A."/>
            <person name="Rast P."/>
            <person name="Oberbeckmann S."/>
            <person name="Bunk B."/>
            <person name="Jeske O."/>
            <person name="Meyerdierks A."/>
            <person name="Storesund J.E."/>
            <person name="Kallscheuer N."/>
            <person name="Luecker S."/>
            <person name="Lage O.M."/>
            <person name="Pohl T."/>
            <person name="Merkel B.J."/>
            <person name="Hornburger P."/>
            <person name="Mueller R.-W."/>
            <person name="Bruemmer F."/>
            <person name="Labrenz M."/>
            <person name="Spormann A.M."/>
            <person name="Op den Camp H."/>
            <person name="Overmann J."/>
            <person name="Amann R."/>
            <person name="Jetten M.S.M."/>
            <person name="Mascher T."/>
            <person name="Medema M.H."/>
            <person name="Devos D.P."/>
            <person name="Kaster A.-K."/>
            <person name="Ovreas L."/>
            <person name="Rohde M."/>
            <person name="Galperin M.Y."/>
            <person name="Jogler C."/>
        </authorList>
    </citation>
    <scope>NUCLEOTIDE SEQUENCE [LARGE SCALE GENOMIC DNA]</scope>
    <source>
        <strain evidence="1 2">Mal33</strain>
    </source>
</reference>
<dbReference type="EMBL" id="CP036318">
    <property type="protein sequence ID" value="QDV58115.1"/>
    <property type="molecule type" value="Genomic_DNA"/>
</dbReference>
<accession>A0A518IYE8</accession>